<evidence type="ECO:0008006" key="4">
    <source>
        <dbReference type="Google" id="ProtNLM"/>
    </source>
</evidence>
<sequence>MTTGRLVFPPCAPQCAIPSLPRVLVGALMRRYRTRAGLSDQQAADIVKASASRIRALELARAPMSAAIAGALLGAYGAPDREVQEARALLTHPGHQHHLDGFAPSGAWVDALQASARAALVYSAGPLPASLLPLPDPPASANPGRRQASSHGCRTLLLLHQSVLDRIPDGLSLLVRLAEKGAITMRLVPESLAEPVALLTEYTCTAWGWDGSNTQRLRRQVYVTHHPRQAQSGVDNGRAAIGQRQLLEDAVRRAMPSQWSLAQLQQAVVQQQSSAEAAGSRATRQAATVHAATQDSGARRPA</sequence>
<dbReference type="SUPFAM" id="SSF47413">
    <property type="entry name" value="lambda repressor-like DNA-binding domains"/>
    <property type="match status" value="1"/>
</dbReference>
<dbReference type="RefSeq" id="WP_189957971.1">
    <property type="nucleotide sequence ID" value="NZ_BMVG01000031.1"/>
</dbReference>
<accession>A0A918YPT8</accession>
<evidence type="ECO:0000313" key="2">
    <source>
        <dbReference type="EMBL" id="GHE11989.1"/>
    </source>
</evidence>
<organism evidence="2 3">
    <name type="scientific">Streptomyces alanosinicus</name>
    <dbReference type="NCBI Taxonomy" id="68171"/>
    <lineage>
        <taxon>Bacteria</taxon>
        <taxon>Bacillati</taxon>
        <taxon>Actinomycetota</taxon>
        <taxon>Actinomycetes</taxon>
        <taxon>Kitasatosporales</taxon>
        <taxon>Streptomycetaceae</taxon>
        <taxon>Streptomyces</taxon>
    </lineage>
</organism>
<comment type="caution">
    <text evidence="2">The sequence shown here is derived from an EMBL/GenBank/DDBJ whole genome shotgun (WGS) entry which is preliminary data.</text>
</comment>
<feature type="region of interest" description="Disordered" evidence="1">
    <location>
        <begin position="274"/>
        <end position="302"/>
    </location>
</feature>
<evidence type="ECO:0000256" key="1">
    <source>
        <dbReference type="SAM" id="MobiDB-lite"/>
    </source>
</evidence>
<keyword evidence="3" id="KW-1185">Reference proteome</keyword>
<dbReference type="Proteomes" id="UP000655443">
    <property type="component" value="Unassembled WGS sequence"/>
</dbReference>
<dbReference type="AlphaFoldDB" id="A0A918YPT8"/>
<feature type="compositionally biased region" description="Polar residues" evidence="1">
    <location>
        <begin position="282"/>
        <end position="296"/>
    </location>
</feature>
<dbReference type="InterPro" id="IPR010982">
    <property type="entry name" value="Lambda_DNA-bd_dom_sf"/>
</dbReference>
<dbReference type="GO" id="GO:0003677">
    <property type="term" value="F:DNA binding"/>
    <property type="evidence" value="ECO:0007669"/>
    <property type="project" value="InterPro"/>
</dbReference>
<gene>
    <name evidence="2" type="ORF">GCM10010339_73700</name>
</gene>
<reference evidence="2" key="2">
    <citation type="submission" date="2020-09" db="EMBL/GenBank/DDBJ databases">
        <authorList>
            <person name="Sun Q."/>
            <person name="Ohkuma M."/>
        </authorList>
    </citation>
    <scope>NUCLEOTIDE SEQUENCE</scope>
    <source>
        <strain evidence="2">JCM 4714</strain>
    </source>
</reference>
<reference evidence="2" key="1">
    <citation type="journal article" date="2014" name="Int. J. Syst. Evol. Microbiol.">
        <title>Complete genome sequence of Corynebacterium casei LMG S-19264T (=DSM 44701T), isolated from a smear-ripened cheese.</title>
        <authorList>
            <consortium name="US DOE Joint Genome Institute (JGI-PGF)"/>
            <person name="Walter F."/>
            <person name="Albersmeier A."/>
            <person name="Kalinowski J."/>
            <person name="Ruckert C."/>
        </authorList>
    </citation>
    <scope>NUCLEOTIDE SEQUENCE</scope>
    <source>
        <strain evidence="2">JCM 4714</strain>
    </source>
</reference>
<dbReference type="Pfam" id="PF13560">
    <property type="entry name" value="HTH_31"/>
    <property type="match status" value="1"/>
</dbReference>
<proteinExistence type="predicted"/>
<evidence type="ECO:0000313" key="3">
    <source>
        <dbReference type="Proteomes" id="UP000655443"/>
    </source>
</evidence>
<protein>
    <recommendedName>
        <fullName evidence="4">Helix-turn-helix domain-containing protein</fullName>
    </recommendedName>
</protein>
<name>A0A918YPT8_9ACTN</name>
<dbReference type="EMBL" id="BMVG01000031">
    <property type="protein sequence ID" value="GHE11989.1"/>
    <property type="molecule type" value="Genomic_DNA"/>
</dbReference>